<reference evidence="2" key="1">
    <citation type="journal article" date="2019" name="Int. J. Syst. Evol. Microbiol.">
        <title>The Global Catalogue of Microorganisms (GCM) 10K type strain sequencing project: providing services to taxonomists for standard genome sequencing and annotation.</title>
        <authorList>
            <consortium name="The Broad Institute Genomics Platform"/>
            <consortium name="The Broad Institute Genome Sequencing Center for Infectious Disease"/>
            <person name="Wu L."/>
            <person name="Ma J."/>
        </authorList>
    </citation>
    <scope>NUCLEOTIDE SEQUENCE [LARGE SCALE GENOMIC DNA]</scope>
    <source>
        <strain evidence="2">NBRC 110608</strain>
    </source>
</reference>
<dbReference type="RefSeq" id="WP_289232358.1">
    <property type="nucleotide sequence ID" value="NZ_AP027735.1"/>
</dbReference>
<organism evidence="1 2">
    <name type="scientific">Barrientosiimonas endolithica</name>
    <dbReference type="NCBI Taxonomy" id="1535208"/>
    <lineage>
        <taxon>Bacteria</taxon>
        <taxon>Bacillati</taxon>
        <taxon>Actinomycetota</taxon>
        <taxon>Actinomycetes</taxon>
        <taxon>Micrococcales</taxon>
        <taxon>Dermacoccaceae</taxon>
        <taxon>Barrientosiimonas</taxon>
    </lineage>
</organism>
<gene>
    <name evidence="1" type="ORF">GCM10025872_07610</name>
</gene>
<protein>
    <recommendedName>
        <fullName evidence="3">DUF1990 domain-containing protein</fullName>
    </recommendedName>
</protein>
<name>A0ABN6YI39_9MICO</name>
<accession>A0ABN6YI39</accession>
<evidence type="ECO:0008006" key="3">
    <source>
        <dbReference type="Google" id="ProtNLM"/>
    </source>
</evidence>
<proteinExistence type="predicted"/>
<dbReference type="EMBL" id="AP027735">
    <property type="protein sequence ID" value="BDZ57104.1"/>
    <property type="molecule type" value="Genomic_DNA"/>
</dbReference>
<keyword evidence="2" id="KW-1185">Reference proteome</keyword>
<evidence type="ECO:0000313" key="1">
    <source>
        <dbReference type="EMBL" id="BDZ57104.1"/>
    </source>
</evidence>
<dbReference type="Proteomes" id="UP001321421">
    <property type="component" value="Chromosome"/>
</dbReference>
<sequence>MLGGWAEIEVSALGPGRSRLVFTEEIWPRPDAVGKRLGAVATPLTRLFVRLLVDGLVRGAQDPPR</sequence>
<evidence type="ECO:0000313" key="2">
    <source>
        <dbReference type="Proteomes" id="UP001321421"/>
    </source>
</evidence>